<gene>
    <name evidence="1" type="ORF">SASPL_144315</name>
</gene>
<dbReference type="InterPro" id="IPR032675">
    <property type="entry name" value="LRR_dom_sf"/>
</dbReference>
<accession>A0A8X8Z6N6</accession>
<organism evidence="1">
    <name type="scientific">Salvia splendens</name>
    <name type="common">Scarlet sage</name>
    <dbReference type="NCBI Taxonomy" id="180675"/>
    <lineage>
        <taxon>Eukaryota</taxon>
        <taxon>Viridiplantae</taxon>
        <taxon>Streptophyta</taxon>
        <taxon>Embryophyta</taxon>
        <taxon>Tracheophyta</taxon>
        <taxon>Spermatophyta</taxon>
        <taxon>Magnoliopsida</taxon>
        <taxon>eudicotyledons</taxon>
        <taxon>Gunneridae</taxon>
        <taxon>Pentapetalae</taxon>
        <taxon>asterids</taxon>
        <taxon>lamiids</taxon>
        <taxon>Lamiales</taxon>
        <taxon>Lamiaceae</taxon>
        <taxon>Nepetoideae</taxon>
        <taxon>Mentheae</taxon>
        <taxon>Salviinae</taxon>
        <taxon>Salvia</taxon>
        <taxon>Salvia subgen. Calosphace</taxon>
        <taxon>core Calosphace</taxon>
    </lineage>
</organism>
<name>A0A8X8Z6N6_SALSN</name>
<sequence>MEKGKSKDSAGTVTTSLRVLHLDNHYSKSTPIPNSFSFSRQSQSLSSNRRKAPALLSLCLGVVGCNLEDIIDDFAEIAVAFPSDIKMVLVAIARRRKLLNDDVLIALADSSWEILDVSGSDVSDSGLCHVVNICHNLKAIDIRLCTRLTPTGVSELLLHCRSLGILRWGNTSAEKSYGVANKGKWGEPNLNDVGGDSWEDLDAVELIQGASLRWLVWPTIDKDSQETLTSECPGIVVNLKPSLLGYRGTEVPREAVMHLALDDPIVEDIDPKTWAVSGCKPSRTPLLPAASPNELSIAEKFRLAFLDRDTQLAPKRAKNTRQHQRRAEREWVTTDMKAKALALASKANKSMNHRNL</sequence>
<evidence type="ECO:0000313" key="2">
    <source>
        <dbReference type="Proteomes" id="UP000298416"/>
    </source>
</evidence>
<proteinExistence type="predicted"/>
<dbReference type="Gene3D" id="3.80.10.10">
    <property type="entry name" value="Ribonuclease Inhibitor"/>
    <property type="match status" value="1"/>
</dbReference>
<dbReference type="EMBL" id="PNBA02000017">
    <property type="protein sequence ID" value="KAG6393746.1"/>
    <property type="molecule type" value="Genomic_DNA"/>
</dbReference>
<evidence type="ECO:0008006" key="3">
    <source>
        <dbReference type="Google" id="ProtNLM"/>
    </source>
</evidence>
<reference evidence="1" key="2">
    <citation type="submission" date="2020-08" db="EMBL/GenBank/DDBJ databases">
        <title>Plant Genome Project.</title>
        <authorList>
            <person name="Zhang R.-G."/>
        </authorList>
    </citation>
    <scope>NUCLEOTIDE SEQUENCE</scope>
    <source>
        <strain evidence="1">Huo1</strain>
        <tissue evidence="1">Leaf</tissue>
    </source>
</reference>
<dbReference type="SUPFAM" id="SSF52047">
    <property type="entry name" value="RNI-like"/>
    <property type="match status" value="1"/>
</dbReference>
<comment type="caution">
    <text evidence="1">The sequence shown here is derived from an EMBL/GenBank/DDBJ whole genome shotgun (WGS) entry which is preliminary data.</text>
</comment>
<reference evidence="1" key="1">
    <citation type="submission" date="2018-01" db="EMBL/GenBank/DDBJ databases">
        <authorList>
            <person name="Mao J.F."/>
        </authorList>
    </citation>
    <scope>NUCLEOTIDE SEQUENCE</scope>
    <source>
        <strain evidence="1">Huo1</strain>
        <tissue evidence="1">Leaf</tissue>
    </source>
</reference>
<keyword evidence="2" id="KW-1185">Reference proteome</keyword>
<protein>
    <recommendedName>
        <fullName evidence="3">RNI-like superfamily protein</fullName>
    </recommendedName>
</protein>
<dbReference type="AlphaFoldDB" id="A0A8X8Z6N6"/>
<dbReference type="Proteomes" id="UP000298416">
    <property type="component" value="Unassembled WGS sequence"/>
</dbReference>
<evidence type="ECO:0000313" key="1">
    <source>
        <dbReference type="EMBL" id="KAG6393746.1"/>
    </source>
</evidence>